<protein>
    <recommendedName>
        <fullName evidence="2">DNA-directed DNA polymerase</fullName>
        <ecNumber evidence="2">2.7.7.7</ecNumber>
    </recommendedName>
</protein>
<feature type="domain" description="DNA-directed DNA polymerase family B mitochondria/virus" evidence="9">
    <location>
        <begin position="56"/>
        <end position="249"/>
    </location>
</feature>
<evidence type="ECO:0000256" key="6">
    <source>
        <dbReference type="ARBA" id="ARBA00022932"/>
    </source>
</evidence>
<dbReference type="EnsemblMetazoa" id="XM_031932570">
    <property type="protein sequence ID" value="XP_031788430"/>
    <property type="gene ID" value="LOC116417742"/>
</dbReference>
<evidence type="ECO:0000259" key="9">
    <source>
        <dbReference type="Pfam" id="PF03175"/>
    </source>
</evidence>
<dbReference type="GO" id="GO:0000166">
    <property type="term" value="F:nucleotide binding"/>
    <property type="evidence" value="ECO:0007669"/>
    <property type="project" value="InterPro"/>
</dbReference>
<evidence type="ECO:0000256" key="3">
    <source>
        <dbReference type="ARBA" id="ARBA00022679"/>
    </source>
</evidence>
<dbReference type="OrthoDB" id="414982at2759"/>
<evidence type="ECO:0000256" key="5">
    <source>
        <dbReference type="ARBA" id="ARBA00022705"/>
    </source>
</evidence>
<dbReference type="GO" id="GO:0003677">
    <property type="term" value="F:DNA binding"/>
    <property type="evidence" value="ECO:0007669"/>
    <property type="project" value="UniProtKB-KW"/>
</dbReference>
<evidence type="ECO:0000256" key="2">
    <source>
        <dbReference type="ARBA" id="ARBA00012417"/>
    </source>
</evidence>
<dbReference type="EC" id="2.7.7.7" evidence="2"/>
<dbReference type="GO" id="GO:0006260">
    <property type="term" value="P:DNA replication"/>
    <property type="evidence" value="ECO:0007669"/>
    <property type="project" value="UniProtKB-KW"/>
</dbReference>
<dbReference type="Gene3D" id="3.30.420.10">
    <property type="entry name" value="Ribonuclease H-like superfamily/Ribonuclease H"/>
    <property type="match status" value="1"/>
</dbReference>
<evidence type="ECO:0000256" key="7">
    <source>
        <dbReference type="ARBA" id="ARBA00023125"/>
    </source>
</evidence>
<dbReference type="AlphaFoldDB" id="A0A7M7QKV0"/>
<dbReference type="PANTHER" id="PTHR31511">
    <property type="entry name" value="PROTEIN CBG23764"/>
    <property type="match status" value="1"/>
</dbReference>
<dbReference type="SUPFAM" id="SSF54060">
    <property type="entry name" value="His-Me finger endonucleases"/>
    <property type="match status" value="1"/>
</dbReference>
<keyword evidence="7" id="KW-0238">DNA-binding</keyword>
<dbReference type="Pfam" id="PF03175">
    <property type="entry name" value="DNA_pol_B_2"/>
    <property type="match status" value="1"/>
</dbReference>
<reference evidence="10" key="1">
    <citation type="submission" date="2021-01" db="UniProtKB">
        <authorList>
            <consortium name="EnsemblMetazoa"/>
        </authorList>
    </citation>
    <scope>IDENTIFICATION</scope>
</reference>
<proteinExistence type="inferred from homology"/>
<comment type="similarity">
    <text evidence="1">Belongs to the DNA polymerase type-B family.</text>
</comment>
<dbReference type="SUPFAM" id="SSF53098">
    <property type="entry name" value="Ribonuclease H-like"/>
    <property type="match status" value="1"/>
</dbReference>
<accession>A0A7M7QKV0</accession>
<keyword evidence="3" id="KW-0808">Transferase</keyword>
<dbReference type="InterPro" id="IPR044925">
    <property type="entry name" value="His-Me_finger_sf"/>
</dbReference>
<evidence type="ECO:0000256" key="1">
    <source>
        <dbReference type="ARBA" id="ARBA00005755"/>
    </source>
</evidence>
<dbReference type="RefSeq" id="XP_031788430.1">
    <property type="nucleotide sequence ID" value="XM_031932570.1"/>
</dbReference>
<dbReference type="Proteomes" id="UP000002358">
    <property type="component" value="Unassembled WGS sequence"/>
</dbReference>
<keyword evidence="4" id="KW-0548">Nucleotidyltransferase</keyword>
<keyword evidence="6" id="KW-0239">DNA-directed DNA polymerase</keyword>
<dbReference type="KEGG" id="nvi:116417742"/>
<dbReference type="GO" id="GO:0003887">
    <property type="term" value="F:DNA-directed DNA polymerase activity"/>
    <property type="evidence" value="ECO:0007669"/>
    <property type="project" value="UniProtKB-KW"/>
</dbReference>
<dbReference type="InParanoid" id="A0A7M7QKV0"/>
<name>A0A7M7QKV0_NASVI</name>
<sequence length="250" mass="29081">MNALTASEREAFEKARVCHICRKPFSAEDTKDHCHLTGRYRGLAHNKCNINYNDSRTITVIFHNLSGYDSHLFIKEMATCFKGRVSLIPQTKERYISFSKIVEGTEFNFRLIDSYRFMASSLEKLASYLEKLSIAEGEFQLDYTTDQTELLKRKGVFPYDYISCFDKLKETLPTKEQLYNKLNDSHISDDDYEHAKAVWQAFDIQTLGEYSDLYLKTDVLLLADVFENFRDNCLEAYDLDPAHYYTSSSC</sequence>
<evidence type="ECO:0000313" key="11">
    <source>
        <dbReference type="Proteomes" id="UP000002358"/>
    </source>
</evidence>
<evidence type="ECO:0000256" key="4">
    <source>
        <dbReference type="ARBA" id="ARBA00022695"/>
    </source>
</evidence>
<keyword evidence="5" id="KW-0235">DNA replication</keyword>
<evidence type="ECO:0000313" key="10">
    <source>
        <dbReference type="EnsemblMetazoa" id="XP_031788430"/>
    </source>
</evidence>
<comment type="catalytic activity">
    <reaction evidence="8">
        <text>DNA(n) + a 2'-deoxyribonucleoside 5'-triphosphate = DNA(n+1) + diphosphate</text>
        <dbReference type="Rhea" id="RHEA:22508"/>
        <dbReference type="Rhea" id="RHEA-COMP:17339"/>
        <dbReference type="Rhea" id="RHEA-COMP:17340"/>
        <dbReference type="ChEBI" id="CHEBI:33019"/>
        <dbReference type="ChEBI" id="CHEBI:61560"/>
        <dbReference type="ChEBI" id="CHEBI:173112"/>
        <dbReference type="EC" id="2.7.7.7"/>
    </reaction>
</comment>
<dbReference type="GeneID" id="116417742"/>
<dbReference type="PANTHER" id="PTHR31511:SF12">
    <property type="entry name" value="RHO TERMINATION FACTOR N-TERMINAL DOMAIN-CONTAINING PROTEIN"/>
    <property type="match status" value="1"/>
</dbReference>
<organism evidence="10 11">
    <name type="scientific">Nasonia vitripennis</name>
    <name type="common">Parasitic wasp</name>
    <dbReference type="NCBI Taxonomy" id="7425"/>
    <lineage>
        <taxon>Eukaryota</taxon>
        <taxon>Metazoa</taxon>
        <taxon>Ecdysozoa</taxon>
        <taxon>Arthropoda</taxon>
        <taxon>Hexapoda</taxon>
        <taxon>Insecta</taxon>
        <taxon>Pterygota</taxon>
        <taxon>Neoptera</taxon>
        <taxon>Endopterygota</taxon>
        <taxon>Hymenoptera</taxon>
        <taxon>Apocrita</taxon>
        <taxon>Proctotrupomorpha</taxon>
        <taxon>Chalcidoidea</taxon>
        <taxon>Pteromalidae</taxon>
        <taxon>Pteromalinae</taxon>
        <taxon>Nasonia</taxon>
    </lineage>
</organism>
<dbReference type="InterPro" id="IPR004211">
    <property type="entry name" value="Endonuclease_7"/>
</dbReference>
<keyword evidence="11" id="KW-1185">Reference proteome</keyword>
<dbReference type="InterPro" id="IPR036397">
    <property type="entry name" value="RNaseH_sf"/>
</dbReference>
<dbReference type="Pfam" id="PF02945">
    <property type="entry name" value="Endonuclease_7"/>
    <property type="match status" value="1"/>
</dbReference>
<evidence type="ECO:0000256" key="8">
    <source>
        <dbReference type="ARBA" id="ARBA00049244"/>
    </source>
</evidence>
<dbReference type="InterPro" id="IPR012337">
    <property type="entry name" value="RNaseH-like_sf"/>
</dbReference>
<dbReference type="InterPro" id="IPR004868">
    <property type="entry name" value="DNA-dir_DNA_pol_B_mt/vir"/>
</dbReference>